<dbReference type="VEuPathDB" id="PiroplasmaDB:BOVATA_046160"/>
<accession>A0A2H6KJE4</accession>
<keyword evidence="2" id="KW-0812">Transmembrane</keyword>
<proteinExistence type="predicted"/>
<dbReference type="RefSeq" id="XP_028869366.1">
    <property type="nucleotide sequence ID" value="XM_029013533.1"/>
</dbReference>
<organism evidence="3 4">
    <name type="scientific">Babesia ovata</name>
    <dbReference type="NCBI Taxonomy" id="189622"/>
    <lineage>
        <taxon>Eukaryota</taxon>
        <taxon>Sar</taxon>
        <taxon>Alveolata</taxon>
        <taxon>Apicomplexa</taxon>
        <taxon>Aconoidasida</taxon>
        <taxon>Piroplasmida</taxon>
        <taxon>Babesiidae</taxon>
        <taxon>Babesia</taxon>
    </lineage>
</organism>
<evidence type="ECO:0000313" key="3">
    <source>
        <dbReference type="EMBL" id="GBE63123.1"/>
    </source>
</evidence>
<name>A0A2H6KJE4_9APIC</name>
<protein>
    <recommendedName>
        <fullName evidence="5">C3H1-type domain-containing protein</fullName>
    </recommendedName>
</protein>
<dbReference type="OrthoDB" id="366456at2759"/>
<reference evidence="3 4" key="1">
    <citation type="journal article" date="2017" name="BMC Genomics">
        <title>Whole-genome assembly of Babesia ovata and comparative genomics between closely related pathogens.</title>
        <authorList>
            <person name="Yamagishi J."/>
            <person name="Asada M."/>
            <person name="Hakimi H."/>
            <person name="Tanaka T.Q."/>
            <person name="Sugimoto C."/>
            <person name="Kawazu S."/>
        </authorList>
    </citation>
    <scope>NUCLEOTIDE SEQUENCE [LARGE SCALE GENOMIC DNA]</scope>
    <source>
        <strain evidence="3 4">Miyake</strain>
    </source>
</reference>
<keyword evidence="4" id="KW-1185">Reference proteome</keyword>
<evidence type="ECO:0000313" key="4">
    <source>
        <dbReference type="Proteomes" id="UP000236319"/>
    </source>
</evidence>
<feature type="transmembrane region" description="Helical" evidence="2">
    <location>
        <begin position="1429"/>
        <end position="1452"/>
    </location>
</feature>
<keyword evidence="1" id="KW-0175">Coiled coil</keyword>
<sequence>MAFLHGVLHNIQPKLGQHKDTLDSALNSLKVTNDNGIAKYRAAIAAVEGCVRRYNNEVAASNSKVSQQINLLQVAVKRYEQKTLDVEFSETALSTAVKVEQAEKSINLKVQECQEHAKKFTNALDITIDKNALNNAISDLNATLKDKLESVRKTVEYESARLGRVKGQEHTEMTQAIKKIEEVMRALKSDVDCKIDTQVKLFVSKVREQVEPILAELKKISKSLHDYVAELGRWIDSANSAVDKALEMVKKILYEVNEEAVTNNPGRMKAAIDQIGIMINELVTAGNTGLDEVRKEVTEALKQVVLMNGKIMADLKGVRDGIIQGLSTYFDTLKSALESGIKEAGKDAWDSKKNGFTELKQKLGDELGHFEKAFGSVPEDAQKAVAYRIHNALHWISEATKKLNGETPDANKILDPIRSALSTKISGILDEQVGEEDGGVTVTLPKGPTQFQGYKSYVDQTQKNPPATSGNPEPIDGLLPKAIKNIRTQVQNALDDVGNINIHVEERLREVKDNLSLLCRAVKNAAETDPNSALKKLNELKNKYFTQPGKDANSIHKIHSNITNLRNELAEKPIQKTNDLLAYLTKAQNHYIKQLQEDVRKDIKQATDKLTTHARRQYAEALKFALRQFAAKVTGELRELPGEIDNDKHIGLKGFMEAFYGPNSGDNINKLKDGIDLRTVCHGLEKFLGPLNTYISREIDRLKEEEHKKNPSLQKPQDPYSKQLNNVYSKLSTLIGHIHSKNHYDHNLPTKLAELTATLSELKLDGFPNPVTGMLSGISGGCGELVKVLGNVYISRYDGQKIEWEQADTSKKASTPDGSATKALTDDANRCAKVFFTLLSTVFNELYYLFHHGVKHWSQLKIDGTGTVKGRHALRIYLIKQGFEIENLNKTLSTLGVTGKLFNGFDKYGEFNKLPTEFESIEQCTDYFKRHEGPVAKLFEHLETYNEVCHFATFSSKKHPSSIYEMLAWFSGLPYSSVYDSLLHDVLPSLLEGPSKKPADDDEIEVTDLGEESFDAYPQPITYSSLATSLNDVCAQSYDVLTGVLGHGYAGGVYACDHSNNTLNLAYPSSANACLGMMVDIMNRLFYQLYFLLTQCSHNTDYSGWSNCSYGQGVGNSGWQCNDNQCANQECPQKADQSTSQKFSNHFGKLCLTPMGFVDIGIKASHTKEGEYLQKVLEKFCGIDHAPLTKLCGQLNCLLPTAPKTLGDMFSFYHNFLSDWNRNTPHRKGAFEEAISKANFKRPYEGLNAHSIFGGSHPHKQANADLVSLVCSSATRGKCGPYLHALNTDISSMYSKEHGGKYLSWIVYSTETFYNLLHQLYEECSSKCGGENPKCRIAKCPPKCTVTEKSATSPHDASCDSIAKCSHTRPILYKFGFVHEHVAKLAGETTKRTCRDFCHVLKKVIGEGCALVKLIEDIDKYIWAIREEFSITLFTLWSLSLLYLLHIAVVRLDVLRIRSHLRSPSSHRIAAQSLLAAARVKALANVKYFSP</sequence>
<dbReference type="EMBL" id="BDSA01000015">
    <property type="protein sequence ID" value="GBE63123.1"/>
    <property type="molecule type" value="Genomic_DNA"/>
</dbReference>
<dbReference type="GeneID" id="39876893"/>
<comment type="caution">
    <text evidence="3">The sequence shown here is derived from an EMBL/GenBank/DDBJ whole genome shotgun (WGS) entry which is preliminary data.</text>
</comment>
<evidence type="ECO:0000256" key="2">
    <source>
        <dbReference type="SAM" id="Phobius"/>
    </source>
</evidence>
<evidence type="ECO:0000256" key="1">
    <source>
        <dbReference type="SAM" id="Coils"/>
    </source>
</evidence>
<gene>
    <name evidence="3" type="ORF">BOVATA_046160</name>
</gene>
<feature type="coiled-coil region" evidence="1">
    <location>
        <begin position="130"/>
        <end position="190"/>
    </location>
</feature>
<dbReference type="Proteomes" id="UP000236319">
    <property type="component" value="Unassembled WGS sequence"/>
</dbReference>
<keyword evidence="2" id="KW-0472">Membrane</keyword>
<keyword evidence="2" id="KW-1133">Transmembrane helix</keyword>
<evidence type="ECO:0008006" key="5">
    <source>
        <dbReference type="Google" id="ProtNLM"/>
    </source>
</evidence>